<feature type="region of interest" description="Disordered" evidence="1">
    <location>
        <begin position="1"/>
        <end position="36"/>
    </location>
</feature>
<gene>
    <name evidence="2" type="ORF">ACFP56_05395</name>
</gene>
<sequence>MTNDKKQHQNQDELQSHLAPLHKKGKEELSISDNDTNFIFNGGEEITEFEQKRKLYSENSPKE</sequence>
<protein>
    <recommendedName>
        <fullName evidence="4">YfhD family protein</fullName>
    </recommendedName>
</protein>
<reference evidence="3" key="1">
    <citation type="journal article" date="2019" name="Int. J. Syst. Evol. Microbiol.">
        <title>The Global Catalogue of Microorganisms (GCM) 10K type strain sequencing project: providing services to taxonomists for standard genome sequencing and annotation.</title>
        <authorList>
            <consortium name="The Broad Institute Genomics Platform"/>
            <consortium name="The Broad Institute Genome Sequencing Center for Infectious Disease"/>
            <person name="Wu L."/>
            <person name="Ma J."/>
        </authorList>
    </citation>
    <scope>NUCLEOTIDE SEQUENCE [LARGE SCALE GENOMIC DNA]</scope>
    <source>
        <strain evidence="3">PCU 280</strain>
    </source>
</reference>
<feature type="compositionally biased region" description="Basic and acidic residues" evidence="1">
    <location>
        <begin position="1"/>
        <end position="15"/>
    </location>
</feature>
<evidence type="ECO:0000313" key="2">
    <source>
        <dbReference type="EMBL" id="MFC6332049.1"/>
    </source>
</evidence>
<proteinExistence type="predicted"/>
<evidence type="ECO:0000313" key="3">
    <source>
        <dbReference type="Proteomes" id="UP001596233"/>
    </source>
</evidence>
<keyword evidence="3" id="KW-1185">Reference proteome</keyword>
<comment type="caution">
    <text evidence="2">The sequence shown here is derived from an EMBL/GenBank/DDBJ whole genome shotgun (WGS) entry which is preliminary data.</text>
</comment>
<evidence type="ECO:0000256" key="1">
    <source>
        <dbReference type="SAM" id="MobiDB-lite"/>
    </source>
</evidence>
<accession>A0ABW1V3Q0</accession>
<organism evidence="2 3">
    <name type="scientific">Paenibacillus septentrionalis</name>
    <dbReference type="NCBI Taxonomy" id="429342"/>
    <lineage>
        <taxon>Bacteria</taxon>
        <taxon>Bacillati</taxon>
        <taxon>Bacillota</taxon>
        <taxon>Bacilli</taxon>
        <taxon>Bacillales</taxon>
        <taxon>Paenibacillaceae</taxon>
        <taxon>Paenibacillus</taxon>
    </lineage>
</organism>
<evidence type="ECO:0008006" key="4">
    <source>
        <dbReference type="Google" id="ProtNLM"/>
    </source>
</evidence>
<dbReference type="RefSeq" id="WP_379232002.1">
    <property type="nucleotide sequence ID" value="NZ_JBHSTE010000002.1"/>
</dbReference>
<dbReference type="EMBL" id="JBHSTE010000002">
    <property type="protein sequence ID" value="MFC6332049.1"/>
    <property type="molecule type" value="Genomic_DNA"/>
</dbReference>
<dbReference type="Proteomes" id="UP001596233">
    <property type="component" value="Unassembled WGS sequence"/>
</dbReference>
<name>A0ABW1V3Q0_9BACL</name>